<evidence type="ECO:0000313" key="2">
    <source>
        <dbReference type="EMBL" id="CEN45482.1"/>
    </source>
</evidence>
<keyword evidence="1" id="KW-0472">Membrane</keyword>
<gene>
    <name evidence="2" type="ORF">CCAND38_240053</name>
</gene>
<protein>
    <recommendedName>
        <fullName evidence="4">DUF3784 domain-containing protein</fullName>
    </recommendedName>
</protein>
<feature type="transmembrane region" description="Helical" evidence="1">
    <location>
        <begin position="78"/>
        <end position="94"/>
    </location>
</feature>
<sequence length="107" mass="12549">MIAIVILSLCYIVVAFLVTEKNAEQTLSGYNTMSEEECKRVDIRTYIPFFKRFHLFLGISSFIGGTMILYFINEHWGILFTIFYPLVIYPYFIWKGKKSDNNTGLFH</sequence>
<dbReference type="RefSeq" id="WP_052458118.1">
    <property type="nucleotide sequence ID" value="NZ_CDOH01000090.1"/>
</dbReference>
<keyword evidence="1" id="KW-1133">Transmembrane helix</keyword>
<evidence type="ECO:0000256" key="1">
    <source>
        <dbReference type="SAM" id="Phobius"/>
    </source>
</evidence>
<evidence type="ECO:0000313" key="3">
    <source>
        <dbReference type="Proteomes" id="UP000045051"/>
    </source>
</evidence>
<evidence type="ECO:0008006" key="4">
    <source>
        <dbReference type="Google" id="ProtNLM"/>
    </source>
</evidence>
<proteinExistence type="predicted"/>
<dbReference type="Pfam" id="PF12650">
    <property type="entry name" value="DUF3784"/>
    <property type="match status" value="1"/>
</dbReference>
<dbReference type="InterPro" id="IPR017259">
    <property type="entry name" value="UCP037672"/>
</dbReference>
<name>A0A0B7I5T3_9FLAO</name>
<feature type="transmembrane region" description="Helical" evidence="1">
    <location>
        <begin position="53"/>
        <end position="72"/>
    </location>
</feature>
<keyword evidence="3" id="KW-1185">Reference proteome</keyword>
<keyword evidence="1" id="KW-0812">Transmembrane</keyword>
<accession>A0A0B7I5T3</accession>
<reference evidence="2 3" key="1">
    <citation type="submission" date="2015-01" db="EMBL/GenBank/DDBJ databases">
        <authorList>
            <person name="MANFREDI Pablo"/>
        </authorList>
    </citation>
    <scope>NUCLEOTIDE SEQUENCE [LARGE SCALE GENOMIC DNA]</scope>
    <source>
        <strain evidence="2 3">CcD38</strain>
    </source>
</reference>
<dbReference type="EMBL" id="CDOI01000134">
    <property type="protein sequence ID" value="CEN45482.1"/>
    <property type="molecule type" value="Genomic_DNA"/>
</dbReference>
<organism evidence="2 3">
    <name type="scientific">Capnocytophaga canis</name>
    <dbReference type="NCBI Taxonomy" id="1848903"/>
    <lineage>
        <taxon>Bacteria</taxon>
        <taxon>Pseudomonadati</taxon>
        <taxon>Bacteroidota</taxon>
        <taxon>Flavobacteriia</taxon>
        <taxon>Flavobacteriales</taxon>
        <taxon>Flavobacteriaceae</taxon>
        <taxon>Capnocytophaga</taxon>
    </lineage>
</organism>
<dbReference type="Proteomes" id="UP000045051">
    <property type="component" value="Unassembled WGS sequence"/>
</dbReference>
<dbReference type="AlphaFoldDB" id="A0A0B7I5T3"/>